<organism evidence="2 3">
    <name type="scientific">Leptospira bouyouniensis</name>
    <dbReference type="NCBI Taxonomy" id="2484911"/>
    <lineage>
        <taxon>Bacteria</taxon>
        <taxon>Pseudomonadati</taxon>
        <taxon>Spirochaetota</taxon>
        <taxon>Spirochaetia</taxon>
        <taxon>Leptospirales</taxon>
        <taxon>Leptospiraceae</taxon>
        <taxon>Leptospira</taxon>
    </lineage>
</organism>
<gene>
    <name evidence="2" type="ORF">EHQ43_08855</name>
</gene>
<sequence>MYYLVQNDSLIDQSENKLDLELVIESGMMIFDSWPPAGKKFANGEWIEKSISEKTEDGEISLEDRRNILKSEILSFCYNKLEQGVQFQSFNFQAREEDLIRMSLALKKIELGGTWSGYWRDNVNQWRAVTVEQLGELALTAGNFWETCFRKSRTLIDELPSKSKSQLSSYNINQEWNQIA</sequence>
<proteinExistence type="predicted"/>
<dbReference type="RefSeq" id="WP_135770883.1">
    <property type="nucleotide sequence ID" value="NZ_RQFT01000008.1"/>
</dbReference>
<dbReference type="Pfam" id="PF14301">
    <property type="entry name" value="DUF4376"/>
    <property type="match status" value="1"/>
</dbReference>
<name>A0A7I0IPL6_9LEPT</name>
<dbReference type="InterPro" id="IPR025484">
    <property type="entry name" value="DUF4376"/>
</dbReference>
<evidence type="ECO:0000259" key="1">
    <source>
        <dbReference type="Pfam" id="PF14301"/>
    </source>
</evidence>
<reference evidence="2 3" key="1">
    <citation type="journal article" date="2019" name="PLoS Negl. Trop. Dis.">
        <title>Revisiting the worldwide diversity of Leptospira species in the environment.</title>
        <authorList>
            <person name="Vincent A.T."/>
            <person name="Schiettekatte O."/>
            <person name="Bourhy P."/>
            <person name="Veyrier F.J."/>
            <person name="Picardeau M."/>
        </authorList>
    </citation>
    <scope>NUCLEOTIDE SEQUENCE [LARGE SCALE GENOMIC DNA]</scope>
    <source>
        <strain evidence="2 3">201800273</strain>
    </source>
</reference>
<evidence type="ECO:0000313" key="3">
    <source>
        <dbReference type="Proteomes" id="UP000297641"/>
    </source>
</evidence>
<evidence type="ECO:0000313" key="2">
    <source>
        <dbReference type="EMBL" id="TGL06510.1"/>
    </source>
</evidence>
<dbReference type="AlphaFoldDB" id="A0A7I0IPL6"/>
<comment type="caution">
    <text evidence="2">The sequence shown here is derived from an EMBL/GenBank/DDBJ whole genome shotgun (WGS) entry which is preliminary data.</text>
</comment>
<feature type="domain" description="DUF4376" evidence="1">
    <location>
        <begin position="66"/>
        <end position="161"/>
    </location>
</feature>
<protein>
    <recommendedName>
        <fullName evidence="1">DUF4376 domain-containing protein</fullName>
    </recommendedName>
</protein>
<dbReference type="Proteomes" id="UP000297641">
    <property type="component" value="Unassembled WGS sequence"/>
</dbReference>
<dbReference type="EMBL" id="RQFT01000008">
    <property type="protein sequence ID" value="TGL06510.1"/>
    <property type="molecule type" value="Genomic_DNA"/>
</dbReference>
<accession>A0A7I0IPL6</accession>